<dbReference type="SUPFAM" id="SSF103473">
    <property type="entry name" value="MFS general substrate transporter"/>
    <property type="match status" value="1"/>
</dbReference>
<keyword evidence="8" id="KW-1185">Reference proteome</keyword>
<dbReference type="InterPro" id="IPR036259">
    <property type="entry name" value="MFS_trans_sf"/>
</dbReference>
<feature type="transmembrane region" description="Helical" evidence="6">
    <location>
        <begin position="272"/>
        <end position="288"/>
    </location>
</feature>
<evidence type="ECO:0000256" key="3">
    <source>
        <dbReference type="ARBA" id="ARBA00022989"/>
    </source>
</evidence>
<organism evidence="7 8">
    <name type="scientific">Mycena metata</name>
    <dbReference type="NCBI Taxonomy" id="1033252"/>
    <lineage>
        <taxon>Eukaryota</taxon>
        <taxon>Fungi</taxon>
        <taxon>Dikarya</taxon>
        <taxon>Basidiomycota</taxon>
        <taxon>Agaricomycotina</taxon>
        <taxon>Agaricomycetes</taxon>
        <taxon>Agaricomycetidae</taxon>
        <taxon>Agaricales</taxon>
        <taxon>Marasmiineae</taxon>
        <taxon>Mycenaceae</taxon>
        <taxon>Mycena</taxon>
    </lineage>
</organism>
<reference evidence="7" key="1">
    <citation type="submission" date="2023-03" db="EMBL/GenBank/DDBJ databases">
        <title>Massive genome expansion in bonnet fungi (Mycena s.s.) driven by repeated elements and novel gene families across ecological guilds.</title>
        <authorList>
            <consortium name="Lawrence Berkeley National Laboratory"/>
            <person name="Harder C.B."/>
            <person name="Miyauchi S."/>
            <person name="Viragh M."/>
            <person name="Kuo A."/>
            <person name="Thoen E."/>
            <person name="Andreopoulos B."/>
            <person name="Lu D."/>
            <person name="Skrede I."/>
            <person name="Drula E."/>
            <person name="Henrissat B."/>
            <person name="Morin E."/>
            <person name="Kohler A."/>
            <person name="Barry K."/>
            <person name="LaButti K."/>
            <person name="Morin E."/>
            <person name="Salamov A."/>
            <person name="Lipzen A."/>
            <person name="Mereny Z."/>
            <person name="Hegedus B."/>
            <person name="Baldrian P."/>
            <person name="Stursova M."/>
            <person name="Weitz H."/>
            <person name="Taylor A."/>
            <person name="Grigoriev I.V."/>
            <person name="Nagy L.G."/>
            <person name="Martin F."/>
            <person name="Kauserud H."/>
        </authorList>
    </citation>
    <scope>NUCLEOTIDE SEQUENCE</scope>
    <source>
        <strain evidence="7">CBHHK182m</strain>
    </source>
</reference>
<feature type="transmembrane region" description="Helical" evidence="6">
    <location>
        <begin position="378"/>
        <end position="398"/>
    </location>
</feature>
<feature type="transmembrane region" description="Helical" evidence="6">
    <location>
        <begin position="211"/>
        <end position="230"/>
    </location>
</feature>
<dbReference type="EMBL" id="JARKIB010000072">
    <property type="protein sequence ID" value="KAJ7748634.1"/>
    <property type="molecule type" value="Genomic_DNA"/>
</dbReference>
<dbReference type="PANTHER" id="PTHR23507:SF1">
    <property type="entry name" value="FI18259P1-RELATED"/>
    <property type="match status" value="1"/>
</dbReference>
<evidence type="ECO:0000256" key="1">
    <source>
        <dbReference type="ARBA" id="ARBA00004141"/>
    </source>
</evidence>
<comment type="subcellular location">
    <subcellularLocation>
        <location evidence="1">Membrane</location>
        <topology evidence="1">Multi-pass membrane protein</topology>
    </subcellularLocation>
</comment>
<keyword evidence="2 6" id="KW-0812">Transmembrane</keyword>
<dbReference type="Proteomes" id="UP001215598">
    <property type="component" value="Unassembled WGS sequence"/>
</dbReference>
<feature type="region of interest" description="Disordered" evidence="5">
    <location>
        <begin position="1"/>
        <end position="28"/>
    </location>
</feature>
<dbReference type="PANTHER" id="PTHR23507">
    <property type="entry name" value="ZGC:174356"/>
    <property type="match status" value="1"/>
</dbReference>
<feature type="transmembrane region" description="Helical" evidence="6">
    <location>
        <begin position="172"/>
        <end position="191"/>
    </location>
</feature>
<evidence type="ECO:0000256" key="6">
    <source>
        <dbReference type="SAM" id="Phobius"/>
    </source>
</evidence>
<gene>
    <name evidence="7" type="ORF">B0H16DRAFT_1552730</name>
</gene>
<dbReference type="AlphaFoldDB" id="A0AAD7IQX8"/>
<evidence type="ECO:0000313" key="8">
    <source>
        <dbReference type="Proteomes" id="UP001215598"/>
    </source>
</evidence>
<evidence type="ECO:0000256" key="4">
    <source>
        <dbReference type="ARBA" id="ARBA00023136"/>
    </source>
</evidence>
<name>A0AAD7IQX8_9AGAR</name>
<feature type="transmembrane region" description="Helical" evidence="6">
    <location>
        <begin position="138"/>
        <end position="160"/>
    </location>
</feature>
<feature type="transmembrane region" description="Helical" evidence="6">
    <location>
        <begin position="308"/>
        <end position="330"/>
    </location>
</feature>
<dbReference type="Gene3D" id="1.20.1250.20">
    <property type="entry name" value="MFS general substrate transporter like domains"/>
    <property type="match status" value="1"/>
</dbReference>
<evidence type="ECO:0000256" key="5">
    <source>
        <dbReference type="SAM" id="MobiDB-lite"/>
    </source>
</evidence>
<keyword evidence="4 6" id="KW-0472">Membrane</keyword>
<dbReference type="GO" id="GO:0022857">
    <property type="term" value="F:transmembrane transporter activity"/>
    <property type="evidence" value="ECO:0007669"/>
    <property type="project" value="TreeGrafter"/>
</dbReference>
<sequence>MATNQPTETEPLLARSDPIPPNEREEDSPKLPKLLSVVAVASICRGISMYSRYESFRYSPQAWHTAWVAFPGLTIDMELWSTWASLVVSFASVGWWSAFSDRRGRKPVLFVSLLGPVVLDFIFLTIAKSSLHDDAISVGLIIEGLLGGFPTFAAVIHAYASDLSLSMLSRTVMFGTIQAAMVIFFIVGGYFGVLADRASDLLGLRHGQNLAFSLGIILASANLTYVYSALPESFAPSTIEDPPVPPAANSTLKYIFAPFSTFLRKGPSRRQIFFLATSTFFYSWTLALGPRLVKSTADAGFFSFLPRWLLIIIPNIAALLTWLCVIPALASLVKRTYGDTETSGRLLAKSLAQNSILLAALCTLGILIFGGVRSSPLYALFFSLYPLTAGALPALYALAASYWVALDRSAELGALFGALSIWVSWGEYMSYSTFNWSYITWGLQWSSFFLIVSLLFLVPDGPPPRAGALVVDQTDDAVV</sequence>
<proteinExistence type="predicted"/>
<protein>
    <recommendedName>
        <fullName evidence="9">MFS general substrate transporter</fullName>
    </recommendedName>
</protein>
<feature type="transmembrane region" description="Helical" evidence="6">
    <location>
        <begin position="438"/>
        <end position="458"/>
    </location>
</feature>
<dbReference type="GO" id="GO:0016020">
    <property type="term" value="C:membrane"/>
    <property type="evidence" value="ECO:0007669"/>
    <property type="project" value="UniProtKB-SubCell"/>
</dbReference>
<evidence type="ECO:0000256" key="2">
    <source>
        <dbReference type="ARBA" id="ARBA00022692"/>
    </source>
</evidence>
<feature type="transmembrane region" description="Helical" evidence="6">
    <location>
        <begin position="79"/>
        <end position="96"/>
    </location>
</feature>
<feature type="transmembrane region" description="Helical" evidence="6">
    <location>
        <begin position="351"/>
        <end position="372"/>
    </location>
</feature>
<evidence type="ECO:0008006" key="9">
    <source>
        <dbReference type="Google" id="ProtNLM"/>
    </source>
</evidence>
<accession>A0AAD7IQX8</accession>
<feature type="transmembrane region" description="Helical" evidence="6">
    <location>
        <begin position="410"/>
        <end position="426"/>
    </location>
</feature>
<keyword evidence="3 6" id="KW-1133">Transmembrane helix</keyword>
<comment type="caution">
    <text evidence="7">The sequence shown here is derived from an EMBL/GenBank/DDBJ whole genome shotgun (WGS) entry which is preliminary data.</text>
</comment>
<feature type="transmembrane region" description="Helical" evidence="6">
    <location>
        <begin position="108"/>
        <end position="126"/>
    </location>
</feature>
<evidence type="ECO:0000313" key="7">
    <source>
        <dbReference type="EMBL" id="KAJ7748634.1"/>
    </source>
</evidence>